<evidence type="ECO:0000313" key="3">
    <source>
        <dbReference type="Proteomes" id="UP000176409"/>
    </source>
</evidence>
<accession>A0A1F6AY39</accession>
<comment type="caution">
    <text evidence="2">The sequence shown here is derived from an EMBL/GenBank/DDBJ whole genome shotgun (WGS) entry which is preliminary data.</text>
</comment>
<dbReference type="STRING" id="1798396.A2973_03850"/>
<dbReference type="Pfam" id="PF18898">
    <property type="entry name" value="DUF5654"/>
    <property type="match status" value="1"/>
</dbReference>
<dbReference type="InterPro" id="IPR043713">
    <property type="entry name" value="DUF5654"/>
</dbReference>
<gene>
    <name evidence="2" type="ORF">A2973_03850</name>
</gene>
<keyword evidence="1" id="KW-0472">Membrane</keyword>
<proteinExistence type="predicted"/>
<dbReference type="EMBL" id="MFJZ01000041">
    <property type="protein sequence ID" value="OGG29538.1"/>
    <property type="molecule type" value="Genomic_DNA"/>
</dbReference>
<protein>
    <submittedName>
        <fullName evidence="2">Uncharacterized protein</fullName>
    </submittedName>
</protein>
<evidence type="ECO:0000256" key="1">
    <source>
        <dbReference type="SAM" id="Phobius"/>
    </source>
</evidence>
<feature type="transmembrane region" description="Helical" evidence="1">
    <location>
        <begin position="61"/>
        <end position="82"/>
    </location>
</feature>
<feature type="transmembrane region" description="Helical" evidence="1">
    <location>
        <begin position="21"/>
        <end position="41"/>
    </location>
</feature>
<dbReference type="Proteomes" id="UP000176409">
    <property type="component" value="Unassembled WGS sequence"/>
</dbReference>
<dbReference type="AlphaFoldDB" id="A0A1F6AY39"/>
<keyword evidence="1" id="KW-0812">Transmembrane</keyword>
<organism evidence="2 3">
    <name type="scientific">Candidatus Gottesmanbacteria bacterium RIFCSPLOWO2_01_FULL_49_10</name>
    <dbReference type="NCBI Taxonomy" id="1798396"/>
    <lineage>
        <taxon>Bacteria</taxon>
        <taxon>Candidatus Gottesmaniibacteriota</taxon>
    </lineage>
</organism>
<name>A0A1F6AY39_9BACT</name>
<sequence>MAPKIQPSKEKQSDKKLHREILKQMVTLVTSGFGLVAALAWNNVIQELVNTHIKPYLPKGSGLVSLFLYAIIITILAVSVTYQMTKLLKRIGGDKND</sequence>
<keyword evidence="1" id="KW-1133">Transmembrane helix</keyword>
<reference evidence="2 3" key="1">
    <citation type="journal article" date="2016" name="Nat. Commun.">
        <title>Thousands of microbial genomes shed light on interconnected biogeochemical processes in an aquifer system.</title>
        <authorList>
            <person name="Anantharaman K."/>
            <person name="Brown C.T."/>
            <person name="Hug L.A."/>
            <person name="Sharon I."/>
            <person name="Castelle C.J."/>
            <person name="Probst A.J."/>
            <person name="Thomas B.C."/>
            <person name="Singh A."/>
            <person name="Wilkins M.J."/>
            <person name="Karaoz U."/>
            <person name="Brodie E.L."/>
            <person name="Williams K.H."/>
            <person name="Hubbard S.S."/>
            <person name="Banfield J.F."/>
        </authorList>
    </citation>
    <scope>NUCLEOTIDE SEQUENCE [LARGE SCALE GENOMIC DNA]</scope>
</reference>
<evidence type="ECO:0000313" key="2">
    <source>
        <dbReference type="EMBL" id="OGG29538.1"/>
    </source>
</evidence>